<reference evidence="2" key="1">
    <citation type="submission" date="2020-03" db="EMBL/GenBank/DDBJ databases">
        <authorList>
            <person name="Weist P."/>
        </authorList>
    </citation>
    <scope>NUCLEOTIDE SEQUENCE</scope>
</reference>
<sequence>MGWLNDAPVGVGLCAAIKRRRQLRAHTIGEERRTAAPPAHPTSTHQRRAGSASPRREDAEAAAAAAGTCCRSGRSIDSSHRQKAVLRTHTPRSPGRTSALKTESLNI</sequence>
<feature type="region of interest" description="Disordered" evidence="1">
    <location>
        <begin position="25"/>
        <end position="107"/>
    </location>
</feature>
<evidence type="ECO:0000256" key="1">
    <source>
        <dbReference type="SAM" id="MobiDB-lite"/>
    </source>
</evidence>
<dbReference type="AlphaFoldDB" id="A0A9N7YFW4"/>
<name>A0A9N7YFW4_PLEPL</name>
<protein>
    <submittedName>
        <fullName evidence="2">Uncharacterized protein</fullName>
    </submittedName>
</protein>
<feature type="compositionally biased region" description="Basic residues" evidence="1">
    <location>
        <begin position="81"/>
        <end position="90"/>
    </location>
</feature>
<comment type="caution">
    <text evidence="2">The sequence shown here is derived from an EMBL/GenBank/DDBJ whole genome shotgun (WGS) entry which is preliminary data.</text>
</comment>
<evidence type="ECO:0000313" key="3">
    <source>
        <dbReference type="Proteomes" id="UP001153269"/>
    </source>
</evidence>
<gene>
    <name evidence="2" type="ORF">PLEPLA_LOCUS17985</name>
</gene>
<proteinExistence type="predicted"/>
<dbReference type="Proteomes" id="UP001153269">
    <property type="component" value="Unassembled WGS sequence"/>
</dbReference>
<feature type="compositionally biased region" description="Polar residues" evidence="1">
    <location>
        <begin position="95"/>
        <end position="107"/>
    </location>
</feature>
<dbReference type="EMBL" id="CADEAL010001194">
    <property type="protein sequence ID" value="CAB1430005.1"/>
    <property type="molecule type" value="Genomic_DNA"/>
</dbReference>
<accession>A0A9N7YFW4</accession>
<keyword evidence="3" id="KW-1185">Reference proteome</keyword>
<evidence type="ECO:0000313" key="2">
    <source>
        <dbReference type="EMBL" id="CAB1430005.1"/>
    </source>
</evidence>
<organism evidence="2 3">
    <name type="scientific">Pleuronectes platessa</name>
    <name type="common">European plaice</name>
    <dbReference type="NCBI Taxonomy" id="8262"/>
    <lineage>
        <taxon>Eukaryota</taxon>
        <taxon>Metazoa</taxon>
        <taxon>Chordata</taxon>
        <taxon>Craniata</taxon>
        <taxon>Vertebrata</taxon>
        <taxon>Euteleostomi</taxon>
        <taxon>Actinopterygii</taxon>
        <taxon>Neopterygii</taxon>
        <taxon>Teleostei</taxon>
        <taxon>Neoteleostei</taxon>
        <taxon>Acanthomorphata</taxon>
        <taxon>Carangaria</taxon>
        <taxon>Pleuronectiformes</taxon>
        <taxon>Pleuronectoidei</taxon>
        <taxon>Pleuronectidae</taxon>
        <taxon>Pleuronectes</taxon>
    </lineage>
</organism>